<dbReference type="InterPro" id="IPR040256">
    <property type="entry name" value="At4g02000-like"/>
</dbReference>
<dbReference type="AlphaFoldDB" id="A0AAV2CJ60"/>
<reference evidence="4 5" key="1">
    <citation type="submission" date="2024-04" db="EMBL/GenBank/DDBJ databases">
        <authorList>
            <person name="Fracassetti M."/>
        </authorList>
    </citation>
    <scope>NUCLEOTIDE SEQUENCE [LARGE SCALE GENOMIC DNA]</scope>
</reference>
<dbReference type="PANTHER" id="PTHR31286">
    <property type="entry name" value="GLYCINE-RICH CELL WALL STRUCTURAL PROTEIN 1.8-LIKE"/>
    <property type="match status" value="1"/>
</dbReference>
<dbReference type="Proteomes" id="UP001497516">
    <property type="component" value="Chromosome 1"/>
</dbReference>
<evidence type="ECO:0000259" key="3">
    <source>
        <dbReference type="Pfam" id="PF14392"/>
    </source>
</evidence>
<sequence length="804" mass="91252">MTFSQTALFSKLFGVLFSVSSFETFPAPVERSLEANSSRDSILTYSDTHHFAYNIYKGEEGNREDHGFKKSKAKMGVSRFRKKRKKKEFQWVPPNVKERTHRRVMEERWNRRRVSVIAEEDLAVVLNLPSPNIEPRAGVNIEAESIPFPSSFSKDDGTYGNRDNYQRLVGVNPLSLRGIVNKREGRREAKLTNLRASGKYFLYPSPNLHLPSNTPKQSFSSHLSPSIPEPKSLPKQSPIFHISSTLRTHKKKPKQNPSSHSPLALPFPKILTKHSLHQTNRNLIDMDINALAETVGRLSTERSKPSSSGGRGDRPKLTINAGRGISMLLGKMLSENKVALAKAAGAARYAWGEYGEIGVQPTQSQNLFIFTFKDAKTRERIWLERPWSLSNTMTAVEKCEGRGEPKDVPMNKLAVCVQIHGLHQNQRSEQNIISIGTFYFKKFIDMDRASIHFNGYRRFVTMLAEVDLCEPVLTGFNFPSTDEATGRDYCEVISFKYERLVELCYFCGRIGHNWPTCSRMKEERKKGGYVQLSEIYTSELKVGIDSPYRSRGSRGRTEEEEPRYHSSDPDSWRKHYSSGDSYFCRVETEGVELTKTGEVGGNHPVIPPGFTIRQFEEEAREEERNNVGRLKRRYTEEMGAMDLTVDMESVAAMLQGRLRIEGEEGSRSQMDRRYQMGSQLSLGPSFPNFQAQWNTNLEPNQTNLHIQSPYQHNQEELEGEVGRTLKKRKGLSFISPRGAEHGFNEGVCLNLSPTNSGFAEGVSGRGKKKKQHKFKAHKTNGGIREEEESVTTAAVVRHKPHHIP</sequence>
<evidence type="ECO:0000313" key="4">
    <source>
        <dbReference type="EMBL" id="CAL1355971.1"/>
    </source>
</evidence>
<feature type="chain" id="PRO_5043494763" description="Zinc knuckle CX2CX4HX4C domain-containing protein" evidence="2">
    <location>
        <begin position="22"/>
        <end position="804"/>
    </location>
</feature>
<feature type="region of interest" description="Disordered" evidence="1">
    <location>
        <begin position="547"/>
        <end position="572"/>
    </location>
</feature>
<feature type="region of interest" description="Disordered" evidence="1">
    <location>
        <begin position="296"/>
        <end position="318"/>
    </location>
</feature>
<accession>A0AAV2CJ60</accession>
<evidence type="ECO:0000256" key="2">
    <source>
        <dbReference type="SAM" id="SignalP"/>
    </source>
</evidence>
<feature type="compositionally biased region" description="Polar residues" evidence="1">
    <location>
        <begin position="212"/>
        <end position="224"/>
    </location>
</feature>
<keyword evidence="5" id="KW-1185">Reference proteome</keyword>
<keyword evidence="2" id="KW-0732">Signal</keyword>
<dbReference type="EMBL" id="OZ034813">
    <property type="protein sequence ID" value="CAL1355971.1"/>
    <property type="molecule type" value="Genomic_DNA"/>
</dbReference>
<organism evidence="4 5">
    <name type="scientific">Linum trigynum</name>
    <dbReference type="NCBI Taxonomy" id="586398"/>
    <lineage>
        <taxon>Eukaryota</taxon>
        <taxon>Viridiplantae</taxon>
        <taxon>Streptophyta</taxon>
        <taxon>Embryophyta</taxon>
        <taxon>Tracheophyta</taxon>
        <taxon>Spermatophyta</taxon>
        <taxon>Magnoliopsida</taxon>
        <taxon>eudicotyledons</taxon>
        <taxon>Gunneridae</taxon>
        <taxon>Pentapetalae</taxon>
        <taxon>rosids</taxon>
        <taxon>fabids</taxon>
        <taxon>Malpighiales</taxon>
        <taxon>Linaceae</taxon>
        <taxon>Linum</taxon>
    </lineage>
</organism>
<name>A0AAV2CJ60_9ROSI</name>
<proteinExistence type="predicted"/>
<dbReference type="InterPro" id="IPR025836">
    <property type="entry name" value="Zn_knuckle_CX2CX4HX4C"/>
</dbReference>
<dbReference type="Pfam" id="PF14392">
    <property type="entry name" value="zf-CCHC_4"/>
    <property type="match status" value="1"/>
</dbReference>
<protein>
    <recommendedName>
        <fullName evidence="3">Zinc knuckle CX2CX4HX4C domain-containing protein</fullName>
    </recommendedName>
</protein>
<dbReference type="PANTHER" id="PTHR31286:SF178">
    <property type="entry name" value="DUF4283 DOMAIN-CONTAINING PROTEIN"/>
    <property type="match status" value="1"/>
</dbReference>
<evidence type="ECO:0000313" key="5">
    <source>
        <dbReference type="Proteomes" id="UP001497516"/>
    </source>
</evidence>
<feature type="compositionally biased region" description="Basic and acidic residues" evidence="1">
    <location>
        <begin position="562"/>
        <end position="572"/>
    </location>
</feature>
<gene>
    <name evidence="4" type="ORF">LTRI10_LOCUS3698</name>
</gene>
<evidence type="ECO:0000256" key="1">
    <source>
        <dbReference type="SAM" id="MobiDB-lite"/>
    </source>
</evidence>
<feature type="region of interest" description="Disordered" evidence="1">
    <location>
        <begin position="212"/>
        <end position="237"/>
    </location>
</feature>
<feature type="signal peptide" evidence="2">
    <location>
        <begin position="1"/>
        <end position="21"/>
    </location>
</feature>
<feature type="domain" description="Zinc knuckle CX2CX4HX4C" evidence="3">
    <location>
        <begin position="492"/>
        <end position="517"/>
    </location>
</feature>